<reference evidence="4" key="1">
    <citation type="submission" date="2018-05" db="EMBL/GenBank/DDBJ databases">
        <authorList>
            <person name="Lanie J.A."/>
            <person name="Ng W.-L."/>
            <person name="Kazmierczak K.M."/>
            <person name="Andrzejewski T.M."/>
            <person name="Davidsen T.M."/>
            <person name="Wayne K.J."/>
            <person name="Tettelin H."/>
            <person name="Glass J.I."/>
            <person name="Rusch D."/>
            <person name="Podicherti R."/>
            <person name="Tsui H.-C.T."/>
            <person name="Winkler M.E."/>
        </authorList>
    </citation>
    <scope>NUCLEOTIDE SEQUENCE</scope>
</reference>
<dbReference type="GO" id="GO:0009055">
    <property type="term" value="F:electron transfer activity"/>
    <property type="evidence" value="ECO:0007669"/>
    <property type="project" value="InterPro"/>
</dbReference>
<evidence type="ECO:0000256" key="2">
    <source>
        <dbReference type="ARBA" id="ARBA00022837"/>
    </source>
</evidence>
<feature type="region of interest" description="Disordered" evidence="3">
    <location>
        <begin position="330"/>
        <end position="404"/>
    </location>
</feature>
<dbReference type="InterPro" id="IPR003367">
    <property type="entry name" value="Thrombospondin_3-like_rpt"/>
</dbReference>
<protein>
    <recommendedName>
        <fullName evidence="5">Cytochrome c domain-containing protein</fullName>
    </recommendedName>
</protein>
<dbReference type="PANTHER" id="PTHR10199">
    <property type="entry name" value="THROMBOSPONDIN"/>
    <property type="match status" value="1"/>
</dbReference>
<feature type="non-terminal residue" evidence="4">
    <location>
        <position position="1084"/>
    </location>
</feature>
<evidence type="ECO:0000256" key="3">
    <source>
        <dbReference type="SAM" id="MobiDB-lite"/>
    </source>
</evidence>
<keyword evidence="1" id="KW-0732">Signal</keyword>
<dbReference type="InterPro" id="IPR036909">
    <property type="entry name" value="Cyt_c-like_dom_sf"/>
</dbReference>
<dbReference type="InterPro" id="IPR011044">
    <property type="entry name" value="Quino_amine_DH_bsu"/>
</dbReference>
<feature type="compositionally biased region" description="Acidic residues" evidence="3">
    <location>
        <begin position="128"/>
        <end position="140"/>
    </location>
</feature>
<dbReference type="NCBIfam" id="TIGR02276">
    <property type="entry name" value="beta_rpt_yvtn"/>
    <property type="match status" value="1"/>
</dbReference>
<feature type="compositionally biased region" description="Acidic residues" evidence="3">
    <location>
        <begin position="162"/>
        <end position="176"/>
    </location>
</feature>
<keyword evidence="2" id="KW-0106">Calcium</keyword>
<dbReference type="SUPFAM" id="SSF50969">
    <property type="entry name" value="YVTN repeat-like/Quinoprotein amine dehydrogenase"/>
    <property type="match status" value="1"/>
</dbReference>
<dbReference type="Gene3D" id="4.10.1080.10">
    <property type="entry name" value="TSP type-3 repeat"/>
    <property type="match status" value="3"/>
</dbReference>
<dbReference type="FunFam" id="4.10.1080.10:FF:000001">
    <property type="entry name" value="Thrombospondin 3"/>
    <property type="match status" value="1"/>
</dbReference>
<name>A0A381SK36_9ZZZZ</name>
<evidence type="ECO:0000313" key="4">
    <source>
        <dbReference type="EMBL" id="SVA03638.1"/>
    </source>
</evidence>
<evidence type="ECO:0000256" key="1">
    <source>
        <dbReference type="ARBA" id="ARBA00022729"/>
    </source>
</evidence>
<evidence type="ECO:0008006" key="5">
    <source>
        <dbReference type="Google" id="ProtNLM"/>
    </source>
</evidence>
<feature type="region of interest" description="Disordered" evidence="3">
    <location>
        <begin position="123"/>
        <end position="142"/>
    </location>
</feature>
<proteinExistence type="predicted"/>
<dbReference type="InterPro" id="IPR028974">
    <property type="entry name" value="TSP_type-3_rpt"/>
</dbReference>
<dbReference type="PANTHER" id="PTHR10199:SF100">
    <property type="entry name" value="THROMBOSPONDIN, ISOFORM A"/>
    <property type="match status" value="1"/>
</dbReference>
<feature type="compositionally biased region" description="Acidic residues" evidence="3">
    <location>
        <begin position="371"/>
        <end position="395"/>
    </location>
</feature>
<dbReference type="GO" id="GO:0005509">
    <property type="term" value="F:calcium ion binding"/>
    <property type="evidence" value="ECO:0007669"/>
    <property type="project" value="InterPro"/>
</dbReference>
<dbReference type="Gene3D" id="2.130.10.10">
    <property type="entry name" value="YVTN repeat-like/Quinoprotein amine dehydrogenase"/>
    <property type="match status" value="2"/>
</dbReference>
<dbReference type="EMBL" id="UINC01003132">
    <property type="protein sequence ID" value="SVA03638.1"/>
    <property type="molecule type" value="Genomic_DNA"/>
</dbReference>
<feature type="compositionally biased region" description="Polar residues" evidence="3">
    <location>
        <begin position="177"/>
        <end position="188"/>
    </location>
</feature>
<feature type="region of interest" description="Disordered" evidence="3">
    <location>
        <begin position="149"/>
        <end position="243"/>
    </location>
</feature>
<dbReference type="SUPFAM" id="SSF46626">
    <property type="entry name" value="Cytochrome c"/>
    <property type="match status" value="1"/>
</dbReference>
<dbReference type="PROSITE" id="PS51234">
    <property type="entry name" value="TSP3"/>
    <property type="match status" value="1"/>
</dbReference>
<dbReference type="InterPro" id="IPR015943">
    <property type="entry name" value="WD40/YVTN_repeat-like_dom_sf"/>
</dbReference>
<dbReference type="SUPFAM" id="SSF103647">
    <property type="entry name" value="TSP type-3 repeat"/>
    <property type="match status" value="4"/>
</dbReference>
<dbReference type="GO" id="GO:0020037">
    <property type="term" value="F:heme binding"/>
    <property type="evidence" value="ECO:0007669"/>
    <property type="project" value="InterPro"/>
</dbReference>
<gene>
    <name evidence="4" type="ORF">METZ01_LOCUS56492</name>
</gene>
<dbReference type="InterPro" id="IPR011964">
    <property type="entry name" value="YVTN_b-propeller_repeat"/>
</dbReference>
<sequence length="1084" mass="112811">MMCRSAHTTLLALMLLSGVVVQSATLSEVQSQVFDASCTGCHSGSSPSQGLNLSEGAAYGNTVNVPSTEVPSLNLVEPGDADNSYLMQKLEGTAQSGVRMPYGGPYLSSTLQQLVRDWIDAGAQNDPADADGDGIEDDSDNCASVANADQLDTDSDGLGNACDDDDDGDGVEDDSDNCASVANANQLDTDSDGLGNSCDNDDDGDGVADTTDAFPLDSAETTDTDGDGTGNNEDTDDDGDTILDTADVFPLISIGDETDTDADGAPNTCDTSCLATGMTADTDDDGDTILDTADVFPLISIGDETDTDADGAPNTCDASCLAAGMTADTDDDGDGIADTTDAFPLDASEQSDSDGDGTGDNADVFPLDATETLDTDDDGLGNNADTDDDGDEVSDAQEALDGTDPLDRYDCNGCFDFDIDLDGETAALTDGLLVLRRLFGFSGATLTEGAVTSSATRSDADTIASYLDTNKGHFDIDGDGSTEALTDGLLLLRYLFGFDGATLIEGAVGTDATRTTADEIKTYFDARIELFTGDIDGDGVSDSQDAFPLNDSEAFDTDGDGIGNNADTDDDGDGVVDAVDAFPLDATEVADSDGDGIGDNADPDTPTFDTNVGHPVFASPHAKPIVINGSYVYVTNTPSDTVDVVAIASERVVARIDVGIDPVGLAVRPDGNEVWVANHVSDSVSVIDTDPDSATFHQVIATIQDIDAATLSTRFDEPVGIAFASNTKAYVTLSPSNQVAIVSGESYSVTGHLPIRAQDPRAITVQGNRLFVIPFESNNQSQLSGCTSEKIDGDICTFDAVEHVFSNNNVLSVNYDADIIKNPLLPDRDLYIFNTADDTLLEVVNTVGTLLYGIAVDSGGRVFVSQTDARNTANGRAGTEKDGLEEMENRAFLNQVTMVDCQGLSCSEPVFYDLEPLPPSHPEPGMGLATPFGIQVSEDDSTLIVTAAGSDKLFTMDANTGEVLGRTTVGSVPRGVALLADGDGKPTQGWVLNTVGNTVSVVDLTSLGNPTLKTTITMNDPTDAEVKKGRIAFNDANASSTGTFSCESCHPDGGTDQLIWVLQTPICDVGGCTQIPPRLTMPIR</sequence>
<dbReference type="Pfam" id="PF02412">
    <property type="entry name" value="TSP_3"/>
    <property type="match status" value="3"/>
</dbReference>
<dbReference type="InterPro" id="IPR017897">
    <property type="entry name" value="Thrombospondin_3_rpt"/>
</dbReference>
<dbReference type="AlphaFoldDB" id="A0A381SK36"/>
<accession>A0A381SK36</accession>
<dbReference type="GO" id="GO:0007155">
    <property type="term" value="P:cell adhesion"/>
    <property type="evidence" value="ECO:0007669"/>
    <property type="project" value="InterPro"/>
</dbReference>
<organism evidence="4">
    <name type="scientific">marine metagenome</name>
    <dbReference type="NCBI Taxonomy" id="408172"/>
    <lineage>
        <taxon>unclassified sequences</taxon>
        <taxon>metagenomes</taxon>
        <taxon>ecological metagenomes</taxon>
    </lineage>
</organism>